<protein>
    <recommendedName>
        <fullName evidence="4">Retrotransposon gag domain-containing protein</fullName>
    </recommendedName>
</protein>
<evidence type="ECO:0008006" key="4">
    <source>
        <dbReference type="Google" id="ProtNLM"/>
    </source>
</evidence>
<feature type="compositionally biased region" description="Polar residues" evidence="1">
    <location>
        <begin position="1"/>
        <end position="10"/>
    </location>
</feature>
<evidence type="ECO:0000313" key="2">
    <source>
        <dbReference type="EMBL" id="KFK32446.1"/>
    </source>
</evidence>
<dbReference type="Gramene" id="KFK32446">
    <property type="protein sequence ID" value="KFK32446"/>
    <property type="gene ID" value="AALP_AA6G242900"/>
</dbReference>
<gene>
    <name evidence="2" type="ordered locus">AALP_Aa6g242900</name>
</gene>
<dbReference type="EMBL" id="CM002874">
    <property type="protein sequence ID" value="KFK32446.1"/>
    <property type="molecule type" value="Genomic_DNA"/>
</dbReference>
<organism evidence="2 3">
    <name type="scientific">Arabis alpina</name>
    <name type="common">Alpine rock-cress</name>
    <dbReference type="NCBI Taxonomy" id="50452"/>
    <lineage>
        <taxon>Eukaryota</taxon>
        <taxon>Viridiplantae</taxon>
        <taxon>Streptophyta</taxon>
        <taxon>Embryophyta</taxon>
        <taxon>Tracheophyta</taxon>
        <taxon>Spermatophyta</taxon>
        <taxon>Magnoliopsida</taxon>
        <taxon>eudicotyledons</taxon>
        <taxon>Gunneridae</taxon>
        <taxon>Pentapetalae</taxon>
        <taxon>rosids</taxon>
        <taxon>malvids</taxon>
        <taxon>Brassicales</taxon>
        <taxon>Brassicaceae</taxon>
        <taxon>Arabideae</taxon>
        <taxon>Arabis</taxon>
    </lineage>
</organism>
<name>A0A087GRE4_ARAAL</name>
<evidence type="ECO:0000313" key="3">
    <source>
        <dbReference type="Proteomes" id="UP000029120"/>
    </source>
</evidence>
<dbReference type="AlphaFoldDB" id="A0A087GRE4"/>
<keyword evidence="3" id="KW-1185">Reference proteome</keyword>
<dbReference type="Proteomes" id="UP000029120">
    <property type="component" value="Chromosome 6"/>
</dbReference>
<proteinExistence type="predicted"/>
<sequence>MSSGSYTSRGYRNRKRHIRLNHESNSQEQRAKREGKRPTVPDEKQFVGYGFQLQDQNKAVEQVKIREPDYSPLADGRENRGELKVADIMRASDQDYGRLNGYSLREMKYPPPKTRLLEQEEHMKYESLRDRDFILKKRNYKVASELEHESIGNNYDGWRHKGPHQIDEINLRKNVRFLQDQDRFNGGIREGMKGVLKAEHGRWRYHQGNPRDVYLRKTDWEYGFPRCSEEELRYWIRGFDKHCLENHIAEHEKLREVYQSLQGPTNNWIKELWEQHPPSSWDEFKRLILQEQGVDDERMEYQTLRAGKCAGKRSYILWMPEIAQLDL</sequence>
<accession>A0A087GRE4</accession>
<feature type="compositionally biased region" description="Basic and acidic residues" evidence="1">
    <location>
        <begin position="29"/>
        <end position="43"/>
    </location>
</feature>
<reference evidence="3" key="1">
    <citation type="journal article" date="2015" name="Nat. Plants">
        <title>Genome expansion of Arabis alpina linked with retrotransposition and reduced symmetric DNA methylation.</title>
        <authorList>
            <person name="Willing E.M."/>
            <person name="Rawat V."/>
            <person name="Mandakova T."/>
            <person name="Maumus F."/>
            <person name="James G.V."/>
            <person name="Nordstroem K.J."/>
            <person name="Becker C."/>
            <person name="Warthmann N."/>
            <person name="Chica C."/>
            <person name="Szarzynska B."/>
            <person name="Zytnicki M."/>
            <person name="Albani M.C."/>
            <person name="Kiefer C."/>
            <person name="Bergonzi S."/>
            <person name="Castaings L."/>
            <person name="Mateos J.L."/>
            <person name="Berns M.C."/>
            <person name="Bujdoso N."/>
            <person name="Piofczyk T."/>
            <person name="de Lorenzo L."/>
            <person name="Barrero-Sicilia C."/>
            <person name="Mateos I."/>
            <person name="Piednoel M."/>
            <person name="Hagmann J."/>
            <person name="Chen-Min-Tao R."/>
            <person name="Iglesias-Fernandez R."/>
            <person name="Schuster S.C."/>
            <person name="Alonso-Blanco C."/>
            <person name="Roudier F."/>
            <person name="Carbonero P."/>
            <person name="Paz-Ares J."/>
            <person name="Davis S.J."/>
            <person name="Pecinka A."/>
            <person name="Quesneville H."/>
            <person name="Colot V."/>
            <person name="Lysak M.A."/>
            <person name="Weigel D."/>
            <person name="Coupland G."/>
            <person name="Schneeberger K."/>
        </authorList>
    </citation>
    <scope>NUCLEOTIDE SEQUENCE [LARGE SCALE GENOMIC DNA]</scope>
    <source>
        <strain evidence="3">cv. Pajares</strain>
    </source>
</reference>
<evidence type="ECO:0000256" key="1">
    <source>
        <dbReference type="SAM" id="MobiDB-lite"/>
    </source>
</evidence>
<feature type="region of interest" description="Disordered" evidence="1">
    <location>
        <begin position="1"/>
        <end position="43"/>
    </location>
</feature>